<reference evidence="2 3" key="1">
    <citation type="journal article" date="2018" name="G3 (Bethesda)">
        <title>A High-Quality Reference Genome for the Invasive Mosquitofish Gambusia affinis Using a Chicago Library.</title>
        <authorList>
            <person name="Hoffberg S.L."/>
            <person name="Troendle N.J."/>
            <person name="Glenn T.C."/>
            <person name="Mahmud O."/>
            <person name="Louha S."/>
            <person name="Chalopin D."/>
            <person name="Bennetzen J.L."/>
            <person name="Mauricio R."/>
        </authorList>
    </citation>
    <scope>NUCLEOTIDE SEQUENCE [LARGE SCALE GENOMIC DNA]</scope>
    <source>
        <strain evidence="2">NE01/NJP1002.9</strain>
        <tissue evidence="2">Muscle</tissue>
    </source>
</reference>
<proteinExistence type="predicted"/>
<organism evidence="2 3">
    <name type="scientific">Gambusia affinis</name>
    <name type="common">Western mosquitofish</name>
    <name type="synonym">Heterandria affinis</name>
    <dbReference type="NCBI Taxonomy" id="33528"/>
    <lineage>
        <taxon>Eukaryota</taxon>
        <taxon>Metazoa</taxon>
        <taxon>Chordata</taxon>
        <taxon>Craniata</taxon>
        <taxon>Vertebrata</taxon>
        <taxon>Euteleostomi</taxon>
        <taxon>Actinopterygii</taxon>
        <taxon>Neopterygii</taxon>
        <taxon>Teleostei</taxon>
        <taxon>Neoteleostei</taxon>
        <taxon>Acanthomorphata</taxon>
        <taxon>Ovalentaria</taxon>
        <taxon>Atherinomorphae</taxon>
        <taxon>Cyprinodontiformes</taxon>
        <taxon>Poeciliidae</taxon>
        <taxon>Poeciliinae</taxon>
        <taxon>Gambusia</taxon>
    </lineage>
</organism>
<dbReference type="Proteomes" id="UP000250572">
    <property type="component" value="Unassembled WGS sequence"/>
</dbReference>
<dbReference type="AlphaFoldDB" id="A0A315VMX1"/>
<evidence type="ECO:0000313" key="2">
    <source>
        <dbReference type="EMBL" id="PWA24500.1"/>
    </source>
</evidence>
<keyword evidence="3" id="KW-1185">Reference proteome</keyword>
<comment type="caution">
    <text evidence="2">The sequence shown here is derived from an EMBL/GenBank/DDBJ whole genome shotgun (WGS) entry which is preliminary data.</text>
</comment>
<protein>
    <submittedName>
        <fullName evidence="2">Uncharacterized protein</fullName>
    </submittedName>
</protein>
<dbReference type="EMBL" id="NHOQ01001423">
    <property type="protein sequence ID" value="PWA24500.1"/>
    <property type="molecule type" value="Genomic_DNA"/>
</dbReference>
<evidence type="ECO:0000313" key="3">
    <source>
        <dbReference type="Proteomes" id="UP000250572"/>
    </source>
</evidence>
<name>A0A315VMX1_GAMAF</name>
<accession>A0A315VMX1</accession>
<feature type="region of interest" description="Disordered" evidence="1">
    <location>
        <begin position="40"/>
        <end position="72"/>
    </location>
</feature>
<gene>
    <name evidence="2" type="ORF">CCH79_00011752</name>
</gene>
<evidence type="ECO:0000256" key="1">
    <source>
        <dbReference type="SAM" id="MobiDB-lite"/>
    </source>
</evidence>
<sequence>MSFKTDVWCRRRGVYEDLRTGVRPRNLHLDKAHERHSEALFRSISSSSTRTERRASAAPQAEATVCKTRSDHQNQSAQPSCVLFTHIGLIRRIRP</sequence>